<dbReference type="Proteomes" id="UP000243217">
    <property type="component" value="Unassembled WGS sequence"/>
</dbReference>
<gene>
    <name evidence="3" type="ORF">THRCLA_11252</name>
</gene>
<organism evidence="3 4">
    <name type="scientific">Thraustotheca clavata</name>
    <dbReference type="NCBI Taxonomy" id="74557"/>
    <lineage>
        <taxon>Eukaryota</taxon>
        <taxon>Sar</taxon>
        <taxon>Stramenopiles</taxon>
        <taxon>Oomycota</taxon>
        <taxon>Saprolegniomycetes</taxon>
        <taxon>Saprolegniales</taxon>
        <taxon>Achlyaceae</taxon>
        <taxon>Thraustotheca</taxon>
    </lineage>
</organism>
<dbReference type="Pfam" id="PF24906">
    <property type="entry name" value="Zf_WRKY19"/>
    <property type="match status" value="3"/>
</dbReference>
<feature type="domain" description="WRKY19-like zinc finger" evidence="2">
    <location>
        <begin position="226"/>
        <end position="249"/>
    </location>
</feature>
<evidence type="ECO:0000259" key="2">
    <source>
        <dbReference type="Pfam" id="PF24906"/>
    </source>
</evidence>
<feature type="domain" description="WRKY19-like zinc finger" evidence="2">
    <location>
        <begin position="202"/>
        <end position="225"/>
    </location>
</feature>
<dbReference type="AlphaFoldDB" id="A0A1V9Y8E7"/>
<sequence length="254" mass="28727">MGDEEIKFEQDLREQYIGLKSTPDEMSTKIRMGLRAILDKDRYNIDSVNRTAQQDTSDKTGHERAFQKKSPAVAQSRTRVQYDRRVKSRTSFVEKAFDDDEDEETPATTNNVEPSHAFIRPITRLNTNSISRQIYQGPKSKVLESFDPDGPYHPSSRQKKKKRTSRKAKFAKVRGYTVKPCEYPGCDKWSRTRGLCKRHGGGKRCQIEGCPKSDQGGGYCIKHGGGKRCSVAKCKNSAQVKGLCKSHGGVRRPH</sequence>
<feature type="domain" description="WRKY19-like zinc finger" evidence="2">
    <location>
        <begin position="179"/>
        <end position="201"/>
    </location>
</feature>
<feature type="compositionally biased region" description="Basic residues" evidence="1">
    <location>
        <begin position="156"/>
        <end position="169"/>
    </location>
</feature>
<feature type="region of interest" description="Disordered" evidence="1">
    <location>
        <begin position="48"/>
        <end position="82"/>
    </location>
</feature>
<dbReference type="EMBL" id="JNBS01004859">
    <property type="protein sequence ID" value="OQR81969.1"/>
    <property type="molecule type" value="Genomic_DNA"/>
</dbReference>
<evidence type="ECO:0000256" key="1">
    <source>
        <dbReference type="SAM" id="MobiDB-lite"/>
    </source>
</evidence>
<proteinExistence type="predicted"/>
<evidence type="ECO:0000313" key="3">
    <source>
        <dbReference type="EMBL" id="OQR81969.1"/>
    </source>
</evidence>
<dbReference type="PANTHER" id="PTHR31827:SF1">
    <property type="entry name" value="EMB|CAB89363.1"/>
    <property type="match status" value="1"/>
</dbReference>
<protein>
    <recommendedName>
        <fullName evidence="2">WRKY19-like zinc finger domain-containing protein</fullName>
    </recommendedName>
</protein>
<reference evidence="3 4" key="1">
    <citation type="journal article" date="2014" name="Genome Biol. Evol.">
        <title>The secreted proteins of Achlya hypogyna and Thraustotheca clavata identify the ancestral oomycete secretome and reveal gene acquisitions by horizontal gene transfer.</title>
        <authorList>
            <person name="Misner I."/>
            <person name="Blouin N."/>
            <person name="Leonard G."/>
            <person name="Richards T.A."/>
            <person name="Lane C.E."/>
        </authorList>
    </citation>
    <scope>NUCLEOTIDE SEQUENCE [LARGE SCALE GENOMIC DNA]</scope>
    <source>
        <strain evidence="3 4">ATCC 34112</strain>
    </source>
</reference>
<accession>A0A1V9Y8E7</accession>
<keyword evidence="4" id="KW-1185">Reference proteome</keyword>
<dbReference type="InterPro" id="IPR056866">
    <property type="entry name" value="Znf_WRKY19"/>
</dbReference>
<dbReference type="PANTHER" id="PTHR31827">
    <property type="entry name" value="EMB|CAB89363.1"/>
    <property type="match status" value="1"/>
</dbReference>
<evidence type="ECO:0000313" key="4">
    <source>
        <dbReference type="Proteomes" id="UP000243217"/>
    </source>
</evidence>
<comment type="caution">
    <text evidence="3">The sequence shown here is derived from an EMBL/GenBank/DDBJ whole genome shotgun (WGS) entry which is preliminary data.</text>
</comment>
<name>A0A1V9Y8E7_9STRA</name>
<feature type="compositionally biased region" description="Basic and acidic residues" evidence="1">
    <location>
        <begin position="56"/>
        <end position="66"/>
    </location>
</feature>
<dbReference type="STRING" id="74557.A0A1V9Y8E7"/>
<feature type="region of interest" description="Disordered" evidence="1">
    <location>
        <begin position="139"/>
        <end position="169"/>
    </location>
</feature>